<dbReference type="InterPro" id="IPR004558">
    <property type="entry name" value="Coprogen_oxidase_HemN"/>
</dbReference>
<evidence type="ECO:0000259" key="15">
    <source>
        <dbReference type="PROSITE" id="PS51918"/>
    </source>
</evidence>
<gene>
    <name evidence="16" type="ORF">KCG44_07305</name>
</gene>
<organism evidence="16 17">
    <name type="scientific">Pacificimonas pallii</name>
    <dbReference type="NCBI Taxonomy" id="2827236"/>
    <lineage>
        <taxon>Bacteria</taxon>
        <taxon>Pseudomonadati</taxon>
        <taxon>Pseudomonadota</taxon>
        <taxon>Alphaproteobacteria</taxon>
        <taxon>Sphingomonadales</taxon>
        <taxon>Sphingosinicellaceae</taxon>
        <taxon>Pacificimonas</taxon>
    </lineage>
</organism>
<dbReference type="PANTHER" id="PTHR13932">
    <property type="entry name" value="COPROPORPHYRINIGEN III OXIDASE"/>
    <property type="match status" value="1"/>
</dbReference>
<proteinExistence type="inferred from homology"/>
<keyword evidence="5 14" id="KW-0004">4Fe-4S</keyword>
<sequence>MWTYHHDLLARPVPRYTSFPTAAEFSPDTCAGDYADALGAVREDAEISLYVHIPYCEQICWYCGCNTGRANGRARVSSYLAALFEEIFTVAKCLGARGKIGRIAFGGGSPNALKADEFQELVRRLTNSFAAESPLVSVELDPRGFGPSWAQALSEVGAAHASLGVQTFAPHVQHAIGRVQPEADIRDAVAALRAAGIRSLNFDLMYGLPGQDSDDLRETIETAITLRPERIALFGYAHMPKAIPRQCRIDARSLAGAAERFDMAARGHDMLVAAGYEAIGFDHFALPHDPLAAAARAGRLRRNFQGFTEDGADVLIGLGASAISQFPDLIVQNEKNIGRYRMRAGAGQLCADKGVRRSARDRARGRAIETLLCHGHADLTGTGLTEAEWSAFAVFQRRQLLTVDGGTLRLAADAAPYARSIAAALDPYRQNSAGRFSHAV</sequence>
<dbReference type="EC" id="1.3.98.3" evidence="14"/>
<dbReference type="InterPro" id="IPR034505">
    <property type="entry name" value="Coproporphyrinogen-III_oxidase"/>
</dbReference>
<accession>A0ABS6SF90</accession>
<comment type="caution">
    <text evidence="16">The sequence shown here is derived from an EMBL/GenBank/DDBJ whole genome shotgun (WGS) entry which is preliminary data.</text>
</comment>
<evidence type="ECO:0000256" key="6">
    <source>
        <dbReference type="ARBA" id="ARBA00022490"/>
    </source>
</evidence>
<name>A0ABS6SF90_9SPHN</name>
<comment type="pathway">
    <text evidence="2 14">Porphyrin-containing compound metabolism; protoporphyrin-IX biosynthesis; protoporphyrinogen-IX from coproporphyrinogen-III (AdoMet route): step 1/1.</text>
</comment>
<keyword evidence="6 14" id="KW-0963">Cytoplasm</keyword>
<comment type="cofactor">
    <cofactor evidence="14">
        <name>[4Fe-4S] cluster</name>
        <dbReference type="ChEBI" id="CHEBI:49883"/>
    </cofactor>
    <text evidence="14">Binds 1 [4Fe-4S] cluster. The cluster is coordinated with 3 cysteines and an exchangeable S-adenosyl-L-methionine.</text>
</comment>
<evidence type="ECO:0000256" key="14">
    <source>
        <dbReference type="PIRNR" id="PIRNR000167"/>
    </source>
</evidence>
<dbReference type="PANTHER" id="PTHR13932:SF6">
    <property type="entry name" value="OXYGEN-INDEPENDENT COPROPORPHYRINOGEN III OXIDASE"/>
    <property type="match status" value="1"/>
</dbReference>
<evidence type="ECO:0000313" key="16">
    <source>
        <dbReference type="EMBL" id="MBV7256591.1"/>
    </source>
</evidence>
<evidence type="ECO:0000256" key="9">
    <source>
        <dbReference type="ARBA" id="ARBA00023002"/>
    </source>
</evidence>
<dbReference type="RefSeq" id="WP_218445257.1">
    <property type="nucleotide sequence ID" value="NZ_JAGSPA010000002.1"/>
</dbReference>
<evidence type="ECO:0000256" key="2">
    <source>
        <dbReference type="ARBA" id="ARBA00004785"/>
    </source>
</evidence>
<evidence type="ECO:0000256" key="1">
    <source>
        <dbReference type="ARBA" id="ARBA00004496"/>
    </source>
</evidence>
<keyword evidence="17" id="KW-1185">Reference proteome</keyword>
<reference evidence="16 17" key="1">
    <citation type="submission" date="2021-04" db="EMBL/GenBank/DDBJ databases">
        <authorList>
            <person name="Pira H."/>
            <person name="Risdian C."/>
            <person name="Wink J."/>
        </authorList>
    </citation>
    <scope>NUCLEOTIDE SEQUENCE [LARGE SCALE GENOMIC DNA]</scope>
    <source>
        <strain evidence="16 17">WHA3</strain>
    </source>
</reference>
<dbReference type="Proteomes" id="UP000722336">
    <property type="component" value="Unassembled WGS sequence"/>
</dbReference>
<dbReference type="GO" id="GO:0051989">
    <property type="term" value="F:coproporphyrinogen dehydrogenase activity"/>
    <property type="evidence" value="ECO:0007669"/>
    <property type="project" value="UniProtKB-EC"/>
</dbReference>
<evidence type="ECO:0000256" key="5">
    <source>
        <dbReference type="ARBA" id="ARBA00022485"/>
    </source>
</evidence>
<comment type="subunit">
    <text evidence="4">Monomer.</text>
</comment>
<feature type="domain" description="Radical SAM core" evidence="15">
    <location>
        <begin position="41"/>
        <end position="277"/>
    </location>
</feature>
<dbReference type="InterPro" id="IPR007197">
    <property type="entry name" value="rSAM"/>
</dbReference>
<dbReference type="Pfam" id="PF04055">
    <property type="entry name" value="Radical_SAM"/>
    <property type="match status" value="1"/>
</dbReference>
<evidence type="ECO:0000256" key="12">
    <source>
        <dbReference type="ARBA" id="ARBA00023244"/>
    </source>
</evidence>
<evidence type="ECO:0000256" key="3">
    <source>
        <dbReference type="ARBA" id="ARBA00005493"/>
    </source>
</evidence>
<dbReference type="InterPro" id="IPR006638">
    <property type="entry name" value="Elp3/MiaA/NifB-like_rSAM"/>
</dbReference>
<evidence type="ECO:0000256" key="13">
    <source>
        <dbReference type="ARBA" id="ARBA00048321"/>
    </source>
</evidence>
<keyword evidence="12 14" id="KW-0627">Porphyrin biosynthesis</keyword>
<protein>
    <recommendedName>
        <fullName evidence="14">Coproporphyrinogen-III oxidase</fullName>
        <ecNumber evidence="14">1.3.98.3</ecNumber>
    </recommendedName>
</protein>
<dbReference type="EMBL" id="JAGSPA010000002">
    <property type="protein sequence ID" value="MBV7256591.1"/>
    <property type="molecule type" value="Genomic_DNA"/>
</dbReference>
<dbReference type="SFLD" id="SFLDS00029">
    <property type="entry name" value="Radical_SAM"/>
    <property type="match status" value="1"/>
</dbReference>
<evidence type="ECO:0000256" key="10">
    <source>
        <dbReference type="ARBA" id="ARBA00023004"/>
    </source>
</evidence>
<evidence type="ECO:0000313" key="17">
    <source>
        <dbReference type="Proteomes" id="UP000722336"/>
    </source>
</evidence>
<keyword evidence="9 14" id="KW-0560">Oxidoreductase</keyword>
<evidence type="ECO:0000256" key="11">
    <source>
        <dbReference type="ARBA" id="ARBA00023014"/>
    </source>
</evidence>
<comment type="catalytic activity">
    <reaction evidence="13 14">
        <text>coproporphyrinogen III + 2 S-adenosyl-L-methionine = protoporphyrinogen IX + 2 5'-deoxyadenosine + 2 L-methionine + 2 CO2</text>
        <dbReference type="Rhea" id="RHEA:15425"/>
        <dbReference type="ChEBI" id="CHEBI:16526"/>
        <dbReference type="ChEBI" id="CHEBI:17319"/>
        <dbReference type="ChEBI" id="CHEBI:57307"/>
        <dbReference type="ChEBI" id="CHEBI:57309"/>
        <dbReference type="ChEBI" id="CHEBI:57844"/>
        <dbReference type="ChEBI" id="CHEBI:59789"/>
        <dbReference type="EC" id="1.3.98.3"/>
    </reaction>
</comment>
<evidence type="ECO:0000256" key="8">
    <source>
        <dbReference type="ARBA" id="ARBA00022723"/>
    </source>
</evidence>
<keyword evidence="10 14" id="KW-0408">Iron</keyword>
<evidence type="ECO:0000256" key="7">
    <source>
        <dbReference type="ARBA" id="ARBA00022691"/>
    </source>
</evidence>
<comment type="subcellular location">
    <subcellularLocation>
        <location evidence="1 14">Cytoplasm</location>
    </subcellularLocation>
</comment>
<dbReference type="PROSITE" id="PS51918">
    <property type="entry name" value="RADICAL_SAM"/>
    <property type="match status" value="1"/>
</dbReference>
<dbReference type="SMART" id="SM00729">
    <property type="entry name" value="Elp3"/>
    <property type="match status" value="1"/>
</dbReference>
<dbReference type="PIRSF" id="PIRSF000167">
    <property type="entry name" value="HemN"/>
    <property type="match status" value="1"/>
</dbReference>
<keyword evidence="7 14" id="KW-0949">S-adenosyl-L-methionine</keyword>
<dbReference type="SFLD" id="SFLDG01065">
    <property type="entry name" value="anaerobic_coproporphyrinogen-I"/>
    <property type="match status" value="1"/>
</dbReference>
<evidence type="ECO:0000256" key="4">
    <source>
        <dbReference type="ARBA" id="ARBA00011245"/>
    </source>
</evidence>
<keyword evidence="11 14" id="KW-0411">Iron-sulfur</keyword>
<comment type="similarity">
    <text evidence="3 14">Belongs to the anaerobic coproporphyrinogen-III oxidase family.</text>
</comment>
<keyword evidence="8 14" id="KW-0479">Metal-binding</keyword>